<feature type="region of interest" description="Disordered" evidence="1">
    <location>
        <begin position="1"/>
        <end position="117"/>
    </location>
</feature>
<dbReference type="AlphaFoldDB" id="A0A5B7D3J2"/>
<keyword evidence="3" id="KW-1185">Reference proteome</keyword>
<feature type="compositionally biased region" description="Basic and acidic residues" evidence="1">
    <location>
        <begin position="17"/>
        <end position="29"/>
    </location>
</feature>
<organism evidence="2 3">
    <name type="scientific">Portunus trituberculatus</name>
    <name type="common">Swimming crab</name>
    <name type="synonym">Neptunus trituberculatus</name>
    <dbReference type="NCBI Taxonomy" id="210409"/>
    <lineage>
        <taxon>Eukaryota</taxon>
        <taxon>Metazoa</taxon>
        <taxon>Ecdysozoa</taxon>
        <taxon>Arthropoda</taxon>
        <taxon>Crustacea</taxon>
        <taxon>Multicrustacea</taxon>
        <taxon>Malacostraca</taxon>
        <taxon>Eumalacostraca</taxon>
        <taxon>Eucarida</taxon>
        <taxon>Decapoda</taxon>
        <taxon>Pleocyemata</taxon>
        <taxon>Brachyura</taxon>
        <taxon>Eubrachyura</taxon>
        <taxon>Portunoidea</taxon>
        <taxon>Portunidae</taxon>
        <taxon>Portuninae</taxon>
        <taxon>Portunus</taxon>
    </lineage>
</organism>
<proteinExistence type="predicted"/>
<feature type="compositionally biased region" description="Polar residues" evidence="1">
    <location>
        <begin position="41"/>
        <end position="62"/>
    </location>
</feature>
<dbReference type="Proteomes" id="UP000324222">
    <property type="component" value="Unassembled WGS sequence"/>
</dbReference>
<evidence type="ECO:0000313" key="2">
    <source>
        <dbReference type="EMBL" id="MPC14313.1"/>
    </source>
</evidence>
<reference evidence="2 3" key="1">
    <citation type="submission" date="2019-05" db="EMBL/GenBank/DDBJ databases">
        <title>Another draft genome of Portunus trituberculatus and its Hox gene families provides insights of decapod evolution.</title>
        <authorList>
            <person name="Jeong J.-H."/>
            <person name="Song I."/>
            <person name="Kim S."/>
            <person name="Choi T."/>
            <person name="Kim D."/>
            <person name="Ryu S."/>
            <person name="Kim W."/>
        </authorList>
    </citation>
    <scope>NUCLEOTIDE SEQUENCE [LARGE SCALE GENOMIC DNA]</scope>
    <source>
        <tissue evidence="2">Muscle</tissue>
    </source>
</reference>
<accession>A0A5B7D3J2</accession>
<name>A0A5B7D3J2_PORTR</name>
<comment type="caution">
    <text evidence="2">The sequence shown here is derived from an EMBL/GenBank/DDBJ whole genome shotgun (WGS) entry which is preliminary data.</text>
</comment>
<feature type="compositionally biased region" description="Basic residues" evidence="1">
    <location>
        <begin position="30"/>
        <end position="40"/>
    </location>
</feature>
<protein>
    <submittedName>
        <fullName evidence="2">Uncharacterized protein</fullName>
    </submittedName>
</protein>
<sequence>MLTKAKPSSLKSSSDNLEERKQEPKESKKSKARSATHTRIPKGSTNPHGSTSTLPRPANTLTGMREIGHKKSTASSRGAFKAKGPRPTSASCNSRHSLRKESSSCLCSRGSSGGSSTITVTATIATKTRQPRPECYLAGASDDLVKPRPIPCRVKHHDAPRSSEEPSDLPLKSFLFVFLQINDHINSY</sequence>
<gene>
    <name evidence="2" type="ORF">E2C01_007077</name>
</gene>
<evidence type="ECO:0000313" key="3">
    <source>
        <dbReference type="Proteomes" id="UP000324222"/>
    </source>
</evidence>
<feature type="compositionally biased region" description="Low complexity" evidence="1">
    <location>
        <begin position="103"/>
        <end position="117"/>
    </location>
</feature>
<dbReference type="EMBL" id="VSRR010000343">
    <property type="protein sequence ID" value="MPC14313.1"/>
    <property type="molecule type" value="Genomic_DNA"/>
</dbReference>
<evidence type="ECO:0000256" key="1">
    <source>
        <dbReference type="SAM" id="MobiDB-lite"/>
    </source>
</evidence>